<evidence type="ECO:0000313" key="4">
    <source>
        <dbReference type="Proteomes" id="UP001326199"/>
    </source>
</evidence>
<accession>A0ABR0HA05</accession>
<keyword evidence="1" id="KW-0472">Membrane</keyword>
<evidence type="ECO:0000313" key="3">
    <source>
        <dbReference type="EMBL" id="KAK4664861.1"/>
    </source>
</evidence>
<gene>
    <name evidence="3" type="ORF">QC763_508290</name>
</gene>
<reference evidence="3 4" key="1">
    <citation type="journal article" date="2023" name="bioRxiv">
        <title>High-quality genome assemblies of four members of thePodospora anserinaspecies complex.</title>
        <authorList>
            <person name="Ament-Velasquez S.L."/>
            <person name="Vogan A.A."/>
            <person name="Wallerman O."/>
            <person name="Hartmann F."/>
            <person name="Gautier V."/>
            <person name="Silar P."/>
            <person name="Giraud T."/>
            <person name="Johannesson H."/>
        </authorList>
    </citation>
    <scope>NUCLEOTIDE SEQUENCE [LARGE SCALE GENOMIC DNA]</scope>
    <source>
        <strain evidence="3 4">CBS 411.78</strain>
    </source>
</reference>
<feature type="transmembrane region" description="Helical" evidence="1">
    <location>
        <begin position="639"/>
        <end position="664"/>
    </location>
</feature>
<name>A0ABR0HA05_9PEZI</name>
<dbReference type="RefSeq" id="XP_062764827.1">
    <property type="nucleotide sequence ID" value="XM_062913418.1"/>
</dbReference>
<proteinExistence type="predicted"/>
<feature type="domain" description="CorA-like transporter" evidence="2">
    <location>
        <begin position="17"/>
        <end position="289"/>
    </location>
</feature>
<dbReference type="Proteomes" id="UP001326199">
    <property type="component" value="Unassembled WGS sequence"/>
</dbReference>
<organism evidence="3 4">
    <name type="scientific">Podospora pseudopauciseta</name>
    <dbReference type="NCBI Taxonomy" id="2093780"/>
    <lineage>
        <taxon>Eukaryota</taxon>
        <taxon>Fungi</taxon>
        <taxon>Dikarya</taxon>
        <taxon>Ascomycota</taxon>
        <taxon>Pezizomycotina</taxon>
        <taxon>Sordariomycetes</taxon>
        <taxon>Sordariomycetidae</taxon>
        <taxon>Sordariales</taxon>
        <taxon>Podosporaceae</taxon>
        <taxon>Podospora</taxon>
    </lineage>
</organism>
<keyword evidence="1" id="KW-1133">Transmembrane helix</keyword>
<evidence type="ECO:0000256" key="1">
    <source>
        <dbReference type="SAM" id="Phobius"/>
    </source>
</evidence>
<keyword evidence="4" id="KW-1185">Reference proteome</keyword>
<dbReference type="Pfam" id="PF26616">
    <property type="entry name" value="CorA-like"/>
    <property type="match status" value="1"/>
</dbReference>
<comment type="caution">
    <text evidence="3">The sequence shown here is derived from an EMBL/GenBank/DDBJ whole genome shotgun (WGS) entry which is preliminary data.</text>
</comment>
<sequence length="704" mass="80083">MSTPSTMVDCYDQLESCCDIAEAWPSNLFRSKCFRHTSQSYRKRIAEVQERLFDPNPEYALVEFLEAFHGENGFHSTKCSSLVDLNRHLRINRKDPICRHVFFEAEHSRAPLDCSKEMFVFSMSFLQVMAPFVDLLLGFGQSQNRKEFHYTSFRHENYLVASKVQNFEIPRLGRSGLEIKLCYNLWSVETSVGNNSAGSFRQTALYHSFDLRSGRSLWVNISVNAEMKNRITDAASSYEELTTEALVDIQGSFSASLTTHLVAFEWCSENWRQYITKLETTLRAIINKVQRAPVGKMESTLALDTKNLLKALKAPISSSQIVESNLVTSPDLVNPGSPASPFNSTRTFTRRSTLKSAVISPLNTRASTNLTATSMQSFPGSPVRRETFSPILGCPPESSTEKKGRRIHHDQDPFDMLKDISLEKLQELNGIGADLHTAGLVMKLDSDVLRDVMRHYQSLIEAEEFPANLKACRPVLAEFSRRATSIVRALEMEQTRIATLMLLFHDGRGLFEHVLQFRNLEQSKLFNASANISQQRMEEFTEQMHKSTLNMESVTESMHVIAQKTEKDTSSMHVITIVTLLFLPGTFVAVRLGLPTLIAHAFTTLLTYSQTFFGSGLFQWDEANLEMSFPIWKGEFFKLFAKICFPLMGATITIWCFVSYLSFWRECLRACWNRLRACWNRKKLADEEQGTTAMGVAEKELKLK</sequence>
<keyword evidence="1" id="KW-0812">Transmembrane</keyword>
<feature type="transmembrane region" description="Helical" evidence="1">
    <location>
        <begin position="598"/>
        <end position="618"/>
    </location>
</feature>
<dbReference type="GeneID" id="87933761"/>
<dbReference type="EMBL" id="JAFFHB010000006">
    <property type="protein sequence ID" value="KAK4664861.1"/>
    <property type="molecule type" value="Genomic_DNA"/>
</dbReference>
<evidence type="ECO:0000259" key="2">
    <source>
        <dbReference type="Pfam" id="PF26616"/>
    </source>
</evidence>
<feature type="transmembrane region" description="Helical" evidence="1">
    <location>
        <begin position="574"/>
        <end position="592"/>
    </location>
</feature>
<protein>
    <recommendedName>
        <fullName evidence="2">CorA-like transporter domain-containing protein</fullName>
    </recommendedName>
</protein>
<dbReference type="InterPro" id="IPR058257">
    <property type="entry name" value="CorA-like_dom"/>
</dbReference>